<dbReference type="GO" id="GO:0016773">
    <property type="term" value="F:phosphotransferase activity, alcohol group as acceptor"/>
    <property type="evidence" value="ECO:0007669"/>
    <property type="project" value="UniProtKB-ARBA"/>
</dbReference>
<dbReference type="InterPro" id="IPR017438">
    <property type="entry name" value="ATP-NAD_kinase_N"/>
</dbReference>
<dbReference type="Gene3D" id="2.60.200.40">
    <property type="match status" value="1"/>
</dbReference>
<dbReference type="GO" id="GO:0016020">
    <property type="term" value="C:membrane"/>
    <property type="evidence" value="ECO:0007669"/>
    <property type="project" value="TreeGrafter"/>
</dbReference>
<dbReference type="SMART" id="SM00046">
    <property type="entry name" value="DAGKc"/>
    <property type="match status" value="1"/>
</dbReference>
<dbReference type="GO" id="GO:0005737">
    <property type="term" value="C:cytoplasm"/>
    <property type="evidence" value="ECO:0007669"/>
    <property type="project" value="TreeGrafter"/>
</dbReference>
<dbReference type="HOGENOM" id="CLU_013399_0_0_1"/>
<sequence>MTAAYQGRSPPKKLKVLVNPHGGPGKARSIYTDKVEPILRAAGCALDVTYTTHANHAVEIIEDSSLDYDAVVVVSGDGLIHEVLNGFLKHARSDKAFCIPIAPIPAGSGNGLSLNLLGLQDGLDPRAAALNVLKGYPLKIDLFSFTQGNRKRVSFMSQTVGIIADLDMETEHLRWMGDFRFVVGFLQNVVKRPTCQMEFSIKVAEQDKSKMVDALYARRVSASFDAPPPTSPLSEHTDDTPGSSRGTWIKYDKPCLWMFAGKGPYVSPSLMQFPVSQPDDGLIDIAIQEIVPRKDMLIYMDGAEQGRSFWLSSVCTLLCKESALTDM</sequence>
<dbReference type="FunCoup" id="A0A0C3DSB9">
    <property type="interactions" value="173"/>
</dbReference>
<name>A0A0C3DSB9_9AGAM</name>
<keyword evidence="4" id="KW-1185">Reference proteome</keyword>
<reference evidence="4" key="2">
    <citation type="submission" date="2015-01" db="EMBL/GenBank/DDBJ databases">
        <title>Evolutionary Origins and Diversification of the Mycorrhizal Mutualists.</title>
        <authorList>
            <consortium name="DOE Joint Genome Institute"/>
            <consortium name="Mycorrhizal Genomics Consortium"/>
            <person name="Kohler A."/>
            <person name="Kuo A."/>
            <person name="Nagy L.G."/>
            <person name="Floudas D."/>
            <person name="Copeland A."/>
            <person name="Barry K.W."/>
            <person name="Cichocki N."/>
            <person name="Veneault-Fourrey C."/>
            <person name="LaButti K."/>
            <person name="Lindquist E.A."/>
            <person name="Lipzen A."/>
            <person name="Lundell T."/>
            <person name="Morin E."/>
            <person name="Murat C."/>
            <person name="Riley R."/>
            <person name="Ohm R."/>
            <person name="Sun H."/>
            <person name="Tunlid A."/>
            <person name="Henrissat B."/>
            <person name="Grigoriev I.V."/>
            <person name="Hibbett D.S."/>
            <person name="Martin F."/>
        </authorList>
    </citation>
    <scope>NUCLEOTIDE SEQUENCE [LARGE SCALE GENOMIC DNA]</scope>
    <source>
        <strain evidence="4">Foug A</strain>
    </source>
</reference>
<dbReference type="GO" id="GO:0046512">
    <property type="term" value="P:sphingosine biosynthetic process"/>
    <property type="evidence" value="ECO:0007669"/>
    <property type="project" value="TreeGrafter"/>
</dbReference>
<dbReference type="AlphaFoldDB" id="A0A0C3DSB9"/>
<accession>A0A0C3DSB9</accession>
<dbReference type="EMBL" id="KN822080">
    <property type="protein sequence ID" value="KIM58901.1"/>
    <property type="molecule type" value="Genomic_DNA"/>
</dbReference>
<dbReference type="OrthoDB" id="3853857at2759"/>
<dbReference type="SUPFAM" id="SSF111331">
    <property type="entry name" value="NAD kinase/diacylglycerol kinase-like"/>
    <property type="match status" value="1"/>
</dbReference>
<feature type="region of interest" description="Disordered" evidence="1">
    <location>
        <begin position="225"/>
        <end position="245"/>
    </location>
</feature>
<dbReference type="InterPro" id="IPR016064">
    <property type="entry name" value="NAD/diacylglycerol_kinase_sf"/>
</dbReference>
<dbReference type="InterPro" id="IPR050187">
    <property type="entry name" value="Lipid_Phosphate_FormReg"/>
</dbReference>
<dbReference type="InParanoid" id="A0A0C3DSB9"/>
<dbReference type="Gene3D" id="3.40.50.10330">
    <property type="entry name" value="Probable inorganic polyphosphate/atp-NAD kinase, domain 1"/>
    <property type="match status" value="1"/>
</dbReference>
<dbReference type="InterPro" id="IPR001206">
    <property type="entry name" value="Diacylglycerol_kinase_cat_dom"/>
</dbReference>
<evidence type="ECO:0000256" key="1">
    <source>
        <dbReference type="SAM" id="MobiDB-lite"/>
    </source>
</evidence>
<evidence type="ECO:0000313" key="3">
    <source>
        <dbReference type="EMBL" id="KIM58901.1"/>
    </source>
</evidence>
<evidence type="ECO:0000313" key="4">
    <source>
        <dbReference type="Proteomes" id="UP000053989"/>
    </source>
</evidence>
<dbReference type="PANTHER" id="PTHR12358:SF31">
    <property type="entry name" value="ACYLGLYCEROL KINASE, MITOCHONDRIAL"/>
    <property type="match status" value="1"/>
</dbReference>
<evidence type="ECO:0000259" key="2">
    <source>
        <dbReference type="PROSITE" id="PS50146"/>
    </source>
</evidence>
<organism evidence="3 4">
    <name type="scientific">Scleroderma citrinum Foug A</name>
    <dbReference type="NCBI Taxonomy" id="1036808"/>
    <lineage>
        <taxon>Eukaryota</taxon>
        <taxon>Fungi</taxon>
        <taxon>Dikarya</taxon>
        <taxon>Basidiomycota</taxon>
        <taxon>Agaricomycotina</taxon>
        <taxon>Agaricomycetes</taxon>
        <taxon>Agaricomycetidae</taxon>
        <taxon>Boletales</taxon>
        <taxon>Sclerodermatineae</taxon>
        <taxon>Sclerodermataceae</taxon>
        <taxon>Scleroderma</taxon>
    </lineage>
</organism>
<feature type="domain" description="DAGKc" evidence="2">
    <location>
        <begin position="9"/>
        <end position="149"/>
    </location>
</feature>
<proteinExistence type="predicted"/>
<dbReference type="Pfam" id="PF00781">
    <property type="entry name" value="DAGK_cat"/>
    <property type="match status" value="1"/>
</dbReference>
<dbReference type="STRING" id="1036808.A0A0C3DSB9"/>
<dbReference type="Proteomes" id="UP000053989">
    <property type="component" value="Unassembled WGS sequence"/>
</dbReference>
<reference evidence="3 4" key="1">
    <citation type="submission" date="2014-04" db="EMBL/GenBank/DDBJ databases">
        <authorList>
            <consortium name="DOE Joint Genome Institute"/>
            <person name="Kuo A."/>
            <person name="Kohler A."/>
            <person name="Nagy L.G."/>
            <person name="Floudas D."/>
            <person name="Copeland A."/>
            <person name="Barry K.W."/>
            <person name="Cichocki N."/>
            <person name="Veneault-Fourrey C."/>
            <person name="LaButti K."/>
            <person name="Lindquist E.A."/>
            <person name="Lipzen A."/>
            <person name="Lundell T."/>
            <person name="Morin E."/>
            <person name="Murat C."/>
            <person name="Sun H."/>
            <person name="Tunlid A."/>
            <person name="Henrissat B."/>
            <person name="Grigoriev I.V."/>
            <person name="Hibbett D.S."/>
            <person name="Martin F."/>
            <person name="Nordberg H.P."/>
            <person name="Cantor M.N."/>
            <person name="Hua S.X."/>
        </authorList>
    </citation>
    <scope>NUCLEOTIDE SEQUENCE [LARGE SCALE GENOMIC DNA]</scope>
    <source>
        <strain evidence="3 4">Foug A</strain>
    </source>
</reference>
<dbReference type="GO" id="GO:0001727">
    <property type="term" value="F:lipid kinase activity"/>
    <property type="evidence" value="ECO:0007669"/>
    <property type="project" value="UniProtKB-ARBA"/>
</dbReference>
<protein>
    <recommendedName>
        <fullName evidence="2">DAGKc domain-containing protein</fullName>
    </recommendedName>
</protein>
<dbReference type="PROSITE" id="PS50146">
    <property type="entry name" value="DAGK"/>
    <property type="match status" value="1"/>
</dbReference>
<gene>
    <name evidence="3" type="ORF">SCLCIDRAFT_1050178</name>
</gene>
<dbReference type="PANTHER" id="PTHR12358">
    <property type="entry name" value="SPHINGOSINE KINASE"/>
    <property type="match status" value="1"/>
</dbReference>